<dbReference type="InterPro" id="IPR028235">
    <property type="entry name" value="DNAAF3_C"/>
</dbReference>
<dbReference type="AlphaFoldDB" id="A0A4W4F038"/>
<protein>
    <recommendedName>
        <fullName evidence="5">Dynein axonemal assembly factor 3</fullName>
    </recommendedName>
</protein>
<evidence type="ECO:0000256" key="6">
    <source>
        <dbReference type="ARBA" id="ARBA00025165"/>
    </source>
</evidence>
<reference evidence="10" key="2">
    <citation type="journal article" date="2017" name="Sci. Adv.">
        <title>A tail of two voltages: Proteomic comparison of the three electric organs of the electric eel.</title>
        <authorList>
            <person name="Traeger L.L."/>
            <person name="Sabat G."/>
            <person name="Barrett-Wilt G.A."/>
            <person name="Wells G.B."/>
            <person name="Sussman M.R."/>
        </authorList>
    </citation>
    <scope>NUCLEOTIDE SEQUENCE [LARGE SCALE GENOMIC DNA]</scope>
</reference>
<comment type="subcellular location">
    <subcellularLocation>
        <location evidence="4">Dynein axonemal particle</location>
    </subcellularLocation>
</comment>
<dbReference type="Ensembl" id="ENSEEET00000017438.2">
    <property type="protein sequence ID" value="ENSEEEP00000017241.2"/>
    <property type="gene ID" value="ENSEEEG00000008528.2"/>
</dbReference>
<evidence type="ECO:0000256" key="3">
    <source>
        <dbReference type="ARBA" id="ARBA00022794"/>
    </source>
</evidence>
<dbReference type="InterPro" id="IPR027974">
    <property type="entry name" value="DUF4470"/>
</dbReference>
<evidence type="ECO:0000256" key="4">
    <source>
        <dbReference type="ARBA" id="ARBA00024190"/>
    </source>
</evidence>
<proteinExistence type="inferred from homology"/>
<dbReference type="GO" id="GO:0120293">
    <property type="term" value="C:dynein axonemal particle"/>
    <property type="evidence" value="ECO:0007669"/>
    <property type="project" value="UniProtKB-SubCell"/>
</dbReference>
<keyword evidence="3" id="KW-0970">Cilium biogenesis/degradation</keyword>
<reference evidence="9" key="3">
    <citation type="submission" date="2020-05" db="EMBL/GenBank/DDBJ databases">
        <title>Electrophorus electricus (electric eel) genome, fEleEle1, primary haplotype.</title>
        <authorList>
            <person name="Myers G."/>
            <person name="Meyer A."/>
            <person name="Fedrigo O."/>
            <person name="Formenti G."/>
            <person name="Rhie A."/>
            <person name="Tracey A."/>
            <person name="Sims Y."/>
            <person name="Jarvis E.D."/>
        </authorList>
    </citation>
    <scope>NUCLEOTIDE SEQUENCE [LARGE SCALE GENOMIC DNA]</scope>
</reference>
<organism evidence="9 10">
    <name type="scientific">Electrophorus electricus</name>
    <name type="common">Electric eel</name>
    <name type="synonym">Gymnotus electricus</name>
    <dbReference type="NCBI Taxonomy" id="8005"/>
    <lineage>
        <taxon>Eukaryota</taxon>
        <taxon>Metazoa</taxon>
        <taxon>Chordata</taxon>
        <taxon>Craniata</taxon>
        <taxon>Vertebrata</taxon>
        <taxon>Euteleostomi</taxon>
        <taxon>Actinopterygii</taxon>
        <taxon>Neopterygii</taxon>
        <taxon>Teleostei</taxon>
        <taxon>Ostariophysi</taxon>
        <taxon>Gymnotiformes</taxon>
        <taxon>Gymnotoidei</taxon>
        <taxon>Gymnotidae</taxon>
        <taxon>Electrophorus</taxon>
    </lineage>
</organism>
<keyword evidence="10" id="KW-1185">Reference proteome</keyword>
<dbReference type="GO" id="GO:0070286">
    <property type="term" value="P:axonemal dynein complex assembly"/>
    <property type="evidence" value="ECO:0007669"/>
    <property type="project" value="InterPro"/>
</dbReference>
<sequence>MSAGRIMEGAGCVTWWGFGPARDVLGAGDTGTVRAEGELNVLLVGSGDPRHILKTIAGLRDTDTLHVWVIENSMEVVARQLLLLWLSLTAPDSMSMHEKTEVFLEVFGNTEIRCQTEETVKHVAALLLLSVTNTIDTHTQSHPCLDTSLLKFKERDELIQIFAQWQQPPSATANMAKARDARVRRHLGTRYDSRLGSYDWDLTMKLHQKGCGVIHKQQYAKWRERGLAFEMREGLYQIANQSLLSTRVFNHRGDRVGLRGYWGDIVSSPYLAFGIETENKELLKTQNNQHVKPMRLMLLFSCVIHLLNTLPPTSQQRSIVNSSGTLQNNAEGISLMNLNGVRVSFLSLDSLSKLPTKGQFSQRFNSLYCSARYDQFDSPALLLKRTTAPHMYLLDLSKEQEAAFTARVGEIAKDLGFISARDSSDNSYAVFTLQDD</sequence>
<feature type="domain" description="DUF4470" evidence="7">
    <location>
        <begin position="15"/>
        <end position="112"/>
    </location>
</feature>
<evidence type="ECO:0000256" key="1">
    <source>
        <dbReference type="ARBA" id="ARBA00010449"/>
    </source>
</evidence>
<dbReference type="GeneTree" id="ENSGT00390000002069"/>
<evidence type="ECO:0000259" key="7">
    <source>
        <dbReference type="Pfam" id="PF14737"/>
    </source>
</evidence>
<evidence type="ECO:0000313" key="9">
    <source>
        <dbReference type="Ensembl" id="ENSEEEP00000017241.2"/>
    </source>
</evidence>
<gene>
    <name evidence="9" type="primary">LOC113583383</name>
</gene>
<accession>A0A4W4F038</accession>
<name>A0A4W4F038_ELEEL</name>
<reference evidence="9" key="5">
    <citation type="submission" date="2025-09" db="UniProtKB">
        <authorList>
            <consortium name="Ensembl"/>
        </authorList>
    </citation>
    <scope>IDENTIFICATION</scope>
</reference>
<evidence type="ECO:0000313" key="10">
    <source>
        <dbReference type="Proteomes" id="UP000314983"/>
    </source>
</evidence>
<dbReference type="InterPro" id="IPR039304">
    <property type="entry name" value="DNAAF3"/>
</dbReference>
<feature type="domain" description="Dynein assembly factor 3 C-terminal" evidence="8">
    <location>
        <begin position="145"/>
        <end position="418"/>
    </location>
</feature>
<evidence type="ECO:0000256" key="5">
    <source>
        <dbReference type="ARBA" id="ARBA00024431"/>
    </source>
</evidence>
<dbReference type="Pfam" id="PF14740">
    <property type="entry name" value="DUF4471"/>
    <property type="match status" value="1"/>
</dbReference>
<reference evidence="10" key="1">
    <citation type="journal article" date="2014" name="Science">
        <title>Nonhuman genetics. Genomic basis for the convergent evolution of electric organs.</title>
        <authorList>
            <person name="Gallant J.R."/>
            <person name="Traeger L.L."/>
            <person name="Volkening J.D."/>
            <person name="Moffett H."/>
            <person name="Chen P.H."/>
            <person name="Novina C.D."/>
            <person name="Phillips G.N.Jr."/>
            <person name="Anand R."/>
            <person name="Wells G.B."/>
            <person name="Pinch M."/>
            <person name="Guth R."/>
            <person name="Unguez G.A."/>
            <person name="Albert J.S."/>
            <person name="Zakon H.H."/>
            <person name="Samanta M.P."/>
            <person name="Sussman M.R."/>
        </authorList>
    </citation>
    <scope>NUCLEOTIDE SEQUENCE [LARGE SCALE GENOMIC DNA]</scope>
</reference>
<dbReference type="Proteomes" id="UP000314983">
    <property type="component" value="Chromosome 10"/>
</dbReference>
<dbReference type="PANTHER" id="PTHR22118">
    <property type="entry name" value="DYNEIN ASSEMBLY FACTOR 3, AXONEMAL"/>
    <property type="match status" value="1"/>
</dbReference>
<dbReference type="Pfam" id="PF14737">
    <property type="entry name" value="DUF4470"/>
    <property type="match status" value="1"/>
</dbReference>
<dbReference type="OMA" id="WWGYSPA"/>
<comment type="function">
    <text evidence="6">Required for the assembly of axonemal inner and outer dynein arms. Involved in preassembly of dyneins into complexes before their transport into cilia.</text>
</comment>
<dbReference type="STRING" id="8005.ENSEEEP00000017241"/>
<evidence type="ECO:0000256" key="2">
    <source>
        <dbReference type="ARBA" id="ARBA00022490"/>
    </source>
</evidence>
<dbReference type="PANTHER" id="PTHR22118:SF14">
    <property type="entry name" value="DYNEIN AXONEMAL ASSEMBLY FACTOR 3"/>
    <property type="match status" value="1"/>
</dbReference>
<comment type="similarity">
    <text evidence="1">Belongs to the DNAAF3 family.</text>
</comment>
<keyword evidence="2" id="KW-0963">Cytoplasm</keyword>
<evidence type="ECO:0000259" key="8">
    <source>
        <dbReference type="Pfam" id="PF14740"/>
    </source>
</evidence>
<reference evidence="9" key="4">
    <citation type="submission" date="2025-08" db="UniProtKB">
        <authorList>
            <consortium name="Ensembl"/>
        </authorList>
    </citation>
    <scope>IDENTIFICATION</scope>
</reference>
<dbReference type="GO" id="GO:0044458">
    <property type="term" value="P:motile cilium assembly"/>
    <property type="evidence" value="ECO:0007669"/>
    <property type="project" value="TreeGrafter"/>
</dbReference>